<reference evidence="1" key="1">
    <citation type="submission" date="2023-10" db="EMBL/GenBank/DDBJ databases">
        <authorList>
            <person name="Domelevo Entfellner J.-B."/>
        </authorList>
    </citation>
    <scope>NUCLEOTIDE SEQUENCE</scope>
</reference>
<accession>A0AA86SI17</accession>
<dbReference type="AlphaFoldDB" id="A0AA86SI17"/>
<dbReference type="Proteomes" id="UP001189624">
    <property type="component" value="Chromosome 3"/>
</dbReference>
<dbReference type="Gramene" id="rna-AYBTSS11_LOCUS12002">
    <property type="protein sequence ID" value="CAJ1944614.1"/>
    <property type="gene ID" value="gene-AYBTSS11_LOCUS12002"/>
</dbReference>
<protein>
    <submittedName>
        <fullName evidence="1">Uncharacterized protein</fullName>
    </submittedName>
</protein>
<name>A0AA86SI17_9FABA</name>
<evidence type="ECO:0000313" key="1">
    <source>
        <dbReference type="EMBL" id="CAJ1944614.1"/>
    </source>
</evidence>
<organism evidence="1 2">
    <name type="scientific">Sphenostylis stenocarpa</name>
    <dbReference type="NCBI Taxonomy" id="92480"/>
    <lineage>
        <taxon>Eukaryota</taxon>
        <taxon>Viridiplantae</taxon>
        <taxon>Streptophyta</taxon>
        <taxon>Embryophyta</taxon>
        <taxon>Tracheophyta</taxon>
        <taxon>Spermatophyta</taxon>
        <taxon>Magnoliopsida</taxon>
        <taxon>eudicotyledons</taxon>
        <taxon>Gunneridae</taxon>
        <taxon>Pentapetalae</taxon>
        <taxon>rosids</taxon>
        <taxon>fabids</taxon>
        <taxon>Fabales</taxon>
        <taxon>Fabaceae</taxon>
        <taxon>Papilionoideae</taxon>
        <taxon>50 kb inversion clade</taxon>
        <taxon>NPAAA clade</taxon>
        <taxon>indigoferoid/millettioid clade</taxon>
        <taxon>Phaseoleae</taxon>
        <taxon>Sphenostylis</taxon>
    </lineage>
</organism>
<dbReference type="EMBL" id="OY731400">
    <property type="protein sequence ID" value="CAJ1944614.1"/>
    <property type="molecule type" value="Genomic_DNA"/>
</dbReference>
<proteinExistence type="predicted"/>
<gene>
    <name evidence="1" type="ORF">AYBTSS11_LOCUS12002</name>
</gene>
<sequence>MVKSIFECNPITLSLSRQWGGIESYMDEQWNGSLEEVYLRERKKEWGREKERLLGERSEVIERQIA</sequence>
<evidence type="ECO:0000313" key="2">
    <source>
        <dbReference type="Proteomes" id="UP001189624"/>
    </source>
</evidence>
<keyword evidence="2" id="KW-1185">Reference proteome</keyword>